<dbReference type="PANTHER" id="PTHR43048">
    <property type="entry name" value="METHYLMALONYL-COA EPIMERASE"/>
    <property type="match status" value="1"/>
</dbReference>
<evidence type="ECO:0000256" key="1">
    <source>
        <dbReference type="ARBA" id="ARBA00022723"/>
    </source>
</evidence>
<evidence type="ECO:0000259" key="2">
    <source>
        <dbReference type="PROSITE" id="PS51819"/>
    </source>
</evidence>
<dbReference type="EMBL" id="CP002360">
    <property type="protein sequence ID" value="AEE97215.1"/>
    <property type="molecule type" value="Genomic_DNA"/>
</dbReference>
<dbReference type="GO" id="GO:0004493">
    <property type="term" value="F:methylmalonyl-CoA epimerase activity"/>
    <property type="evidence" value="ECO:0007669"/>
    <property type="project" value="UniProtKB-EC"/>
</dbReference>
<keyword evidence="1" id="KW-0479">Metal-binding</keyword>
<evidence type="ECO:0000313" key="3">
    <source>
        <dbReference type="EMBL" id="AEE97215.1"/>
    </source>
</evidence>
<sequence length="151" mass="16875">MDNGILGTTAVAQIGIIVNNIERSAKKFADFFGMEVPEITITDTYDKTLAQYKGEPTKARSKLAFLHMSNNIDIELIEPDDEPSTWREFLDAHGEGIHHIAFVIKDMQGKVNKLAEIGMPLVQKGEYTGGRYAYIDSIADLKVMIELLEND</sequence>
<dbReference type="eggNOG" id="COG0346">
    <property type="taxonomic scope" value="Bacteria"/>
</dbReference>
<dbReference type="InterPro" id="IPR029068">
    <property type="entry name" value="Glyas_Bleomycin-R_OHBP_Dase"/>
</dbReference>
<dbReference type="PROSITE" id="PS51819">
    <property type="entry name" value="VOC"/>
    <property type="match status" value="1"/>
</dbReference>
<name>F4A2E9_MAHA5</name>
<dbReference type="GO" id="GO:0046491">
    <property type="term" value="P:L-methylmalonyl-CoA metabolic process"/>
    <property type="evidence" value="ECO:0007669"/>
    <property type="project" value="TreeGrafter"/>
</dbReference>
<dbReference type="STRING" id="697281.Mahau_2039"/>
<dbReference type="InterPro" id="IPR051785">
    <property type="entry name" value="MMCE/EMCE_epimerase"/>
</dbReference>
<dbReference type="RefSeq" id="WP_013781643.1">
    <property type="nucleotide sequence ID" value="NC_015520.1"/>
</dbReference>
<dbReference type="OrthoDB" id="9788468at2"/>
<proteinExistence type="predicted"/>
<dbReference type="KEGG" id="mas:Mahau_2039"/>
<dbReference type="Gene3D" id="3.10.180.10">
    <property type="entry name" value="2,3-Dihydroxybiphenyl 1,2-Dioxygenase, domain 1"/>
    <property type="match status" value="1"/>
</dbReference>
<dbReference type="GO" id="GO:0046872">
    <property type="term" value="F:metal ion binding"/>
    <property type="evidence" value="ECO:0007669"/>
    <property type="project" value="UniProtKB-KW"/>
</dbReference>
<gene>
    <name evidence="3" type="ordered locus">Mahau_2039</name>
</gene>
<accession>F4A2E9</accession>
<dbReference type="Proteomes" id="UP000008457">
    <property type="component" value="Chromosome"/>
</dbReference>
<dbReference type="PANTHER" id="PTHR43048:SF3">
    <property type="entry name" value="METHYLMALONYL-COA EPIMERASE, MITOCHONDRIAL"/>
    <property type="match status" value="1"/>
</dbReference>
<protein>
    <submittedName>
        <fullName evidence="3">Methylmalonyl-CoA epimerase</fullName>
        <ecNumber evidence="3">5.1.99.1</ecNumber>
    </submittedName>
</protein>
<dbReference type="EC" id="5.1.99.1" evidence="3"/>
<keyword evidence="4" id="KW-1185">Reference proteome</keyword>
<dbReference type="AlphaFoldDB" id="F4A2E9"/>
<reference evidence="4" key="1">
    <citation type="submission" date="2010-11" db="EMBL/GenBank/DDBJ databases">
        <title>The complete genome of Mahella australiensis DSM 15567.</title>
        <authorList>
            <consortium name="US DOE Joint Genome Institute (JGI-PGF)"/>
            <person name="Lucas S."/>
            <person name="Copeland A."/>
            <person name="Lapidus A."/>
            <person name="Bruce D."/>
            <person name="Goodwin L."/>
            <person name="Pitluck S."/>
            <person name="Kyrpides N."/>
            <person name="Mavromatis K."/>
            <person name="Pagani I."/>
            <person name="Ivanova N."/>
            <person name="Teshima H."/>
            <person name="Brettin T."/>
            <person name="Detter J.C."/>
            <person name="Han C."/>
            <person name="Tapia R."/>
            <person name="Land M."/>
            <person name="Hauser L."/>
            <person name="Markowitz V."/>
            <person name="Cheng J.-F."/>
            <person name="Hugenholtz P."/>
            <person name="Woyke T."/>
            <person name="Wu D."/>
            <person name="Spring S."/>
            <person name="Pukall R."/>
            <person name="Steenblock K."/>
            <person name="Schneider S."/>
            <person name="Klenk H.-P."/>
            <person name="Eisen J.A."/>
        </authorList>
    </citation>
    <scope>NUCLEOTIDE SEQUENCE [LARGE SCALE GENOMIC DNA]</scope>
    <source>
        <strain evidence="4">DSM 15567 / CIP 107919 / 50-1 BON</strain>
    </source>
</reference>
<dbReference type="SUPFAM" id="SSF54593">
    <property type="entry name" value="Glyoxalase/Bleomycin resistance protein/Dihydroxybiphenyl dioxygenase"/>
    <property type="match status" value="1"/>
</dbReference>
<organism evidence="3 4">
    <name type="scientific">Mahella australiensis (strain DSM 15567 / CIP 107919 / 50-1 BON)</name>
    <dbReference type="NCBI Taxonomy" id="697281"/>
    <lineage>
        <taxon>Bacteria</taxon>
        <taxon>Bacillati</taxon>
        <taxon>Bacillota</taxon>
        <taxon>Clostridia</taxon>
        <taxon>Thermoanaerobacterales</taxon>
        <taxon>Thermoanaerobacterales Family IV. Incertae Sedis</taxon>
        <taxon>Mahella</taxon>
    </lineage>
</organism>
<dbReference type="InterPro" id="IPR037523">
    <property type="entry name" value="VOC_core"/>
</dbReference>
<feature type="domain" description="VOC" evidence="2">
    <location>
        <begin position="10"/>
        <end position="150"/>
    </location>
</feature>
<reference evidence="3 4" key="2">
    <citation type="journal article" date="2011" name="Stand. Genomic Sci.">
        <title>Complete genome sequence of Mahella australiensis type strain (50-1 BON).</title>
        <authorList>
            <person name="Sikorski J."/>
            <person name="Teshima H."/>
            <person name="Nolan M."/>
            <person name="Lucas S."/>
            <person name="Hammon N."/>
            <person name="Deshpande S."/>
            <person name="Cheng J.F."/>
            <person name="Pitluck S."/>
            <person name="Liolios K."/>
            <person name="Pagani I."/>
            <person name="Ivanova N."/>
            <person name="Huntemann M."/>
            <person name="Mavromatis K."/>
            <person name="Ovchinikova G."/>
            <person name="Pati A."/>
            <person name="Tapia R."/>
            <person name="Han C."/>
            <person name="Goodwin L."/>
            <person name="Chen A."/>
            <person name="Palaniappan K."/>
            <person name="Land M."/>
            <person name="Hauser L."/>
            <person name="Ngatchou-Djao O.D."/>
            <person name="Rohde M."/>
            <person name="Pukall R."/>
            <person name="Spring S."/>
            <person name="Abt B."/>
            <person name="Goker M."/>
            <person name="Detter J.C."/>
            <person name="Woyke T."/>
            <person name="Bristow J."/>
            <person name="Markowitz V."/>
            <person name="Hugenholtz P."/>
            <person name="Eisen J.A."/>
            <person name="Kyrpides N.C."/>
            <person name="Klenk H.P."/>
            <person name="Lapidus A."/>
        </authorList>
    </citation>
    <scope>NUCLEOTIDE SEQUENCE [LARGE SCALE GENOMIC DNA]</scope>
    <source>
        <strain evidence="4">DSM 15567 / CIP 107919 / 50-1 BON</strain>
    </source>
</reference>
<dbReference type="Pfam" id="PF13669">
    <property type="entry name" value="Glyoxalase_4"/>
    <property type="match status" value="1"/>
</dbReference>
<evidence type="ECO:0000313" key="4">
    <source>
        <dbReference type="Proteomes" id="UP000008457"/>
    </source>
</evidence>
<keyword evidence="3" id="KW-0413">Isomerase</keyword>
<dbReference type="HOGENOM" id="CLU_046006_3_1_9"/>